<comment type="similarity">
    <text evidence="1">Belongs to the RIPOR family.</text>
</comment>
<dbReference type="FunCoup" id="A0A6P8IQ59">
    <property type="interactions" value="377"/>
</dbReference>
<keyword evidence="4" id="KW-1185">Reference proteome</keyword>
<dbReference type="GeneID" id="116303757"/>
<accession>A0A6P8IQ59</accession>
<dbReference type="InterPro" id="IPR026136">
    <property type="entry name" value="RIPOR3"/>
</dbReference>
<evidence type="ECO:0000313" key="4">
    <source>
        <dbReference type="Proteomes" id="UP000515163"/>
    </source>
</evidence>
<evidence type="ECO:0000313" key="5">
    <source>
        <dbReference type="RefSeq" id="XP_031569211.1"/>
    </source>
</evidence>
<reference evidence="5" key="1">
    <citation type="submission" date="2025-08" db="UniProtKB">
        <authorList>
            <consortium name="RefSeq"/>
        </authorList>
    </citation>
    <scope>IDENTIFICATION</scope>
    <source>
        <tissue evidence="5">Tentacle</tissue>
    </source>
</reference>
<feature type="compositionally biased region" description="Basic and acidic residues" evidence="2">
    <location>
        <begin position="521"/>
        <end position="531"/>
    </location>
</feature>
<organism evidence="4 5">
    <name type="scientific">Actinia tenebrosa</name>
    <name type="common">Australian red waratah sea anemone</name>
    <dbReference type="NCBI Taxonomy" id="6105"/>
    <lineage>
        <taxon>Eukaryota</taxon>
        <taxon>Metazoa</taxon>
        <taxon>Cnidaria</taxon>
        <taxon>Anthozoa</taxon>
        <taxon>Hexacorallia</taxon>
        <taxon>Actiniaria</taxon>
        <taxon>Actiniidae</taxon>
        <taxon>Actinia</taxon>
    </lineage>
</organism>
<feature type="compositionally biased region" description="Basic and acidic residues" evidence="2">
    <location>
        <begin position="577"/>
        <end position="603"/>
    </location>
</feature>
<gene>
    <name evidence="5" type="primary">LOC116303757</name>
</gene>
<feature type="region of interest" description="Disordered" evidence="2">
    <location>
        <begin position="354"/>
        <end position="390"/>
    </location>
</feature>
<feature type="region of interest" description="Disordered" evidence="2">
    <location>
        <begin position="577"/>
        <end position="645"/>
    </location>
</feature>
<dbReference type="InterPro" id="IPR016024">
    <property type="entry name" value="ARM-type_fold"/>
</dbReference>
<dbReference type="Gene3D" id="1.25.10.10">
    <property type="entry name" value="Leucine-rich Repeat Variant"/>
    <property type="match status" value="1"/>
</dbReference>
<name>A0A6P8IQ59_ACTTE</name>
<protein>
    <submittedName>
        <fullName evidence="5">Rho family-interacting cell polarization regulator 1-like isoform X1</fullName>
    </submittedName>
</protein>
<dbReference type="OrthoDB" id="5975360at2759"/>
<dbReference type="Pfam" id="PF15903">
    <property type="entry name" value="PL48"/>
    <property type="match status" value="1"/>
</dbReference>
<dbReference type="RefSeq" id="XP_031569211.1">
    <property type="nucleotide sequence ID" value="XM_031713351.1"/>
</dbReference>
<feature type="compositionally biased region" description="Low complexity" evidence="2">
    <location>
        <begin position="367"/>
        <end position="381"/>
    </location>
</feature>
<feature type="compositionally biased region" description="Polar residues" evidence="2">
    <location>
        <begin position="356"/>
        <end position="366"/>
    </location>
</feature>
<evidence type="ECO:0000256" key="1">
    <source>
        <dbReference type="ARBA" id="ARBA00005744"/>
    </source>
</evidence>
<feature type="region of interest" description="Disordered" evidence="2">
    <location>
        <begin position="946"/>
        <end position="968"/>
    </location>
</feature>
<feature type="domain" description="FAM65 N-terminal" evidence="3">
    <location>
        <begin position="131"/>
        <end position="334"/>
    </location>
</feature>
<evidence type="ECO:0000256" key="2">
    <source>
        <dbReference type="SAM" id="MobiDB-lite"/>
    </source>
</evidence>
<feature type="compositionally biased region" description="Polar residues" evidence="2">
    <location>
        <begin position="634"/>
        <end position="645"/>
    </location>
</feature>
<proteinExistence type="inferred from homology"/>
<dbReference type="Proteomes" id="UP000515163">
    <property type="component" value="Unplaced"/>
</dbReference>
<evidence type="ECO:0000259" key="3">
    <source>
        <dbReference type="Pfam" id="PF15903"/>
    </source>
</evidence>
<dbReference type="InterPro" id="IPR011989">
    <property type="entry name" value="ARM-like"/>
</dbReference>
<dbReference type="InterPro" id="IPR031780">
    <property type="entry name" value="FAM65_N"/>
</dbReference>
<dbReference type="KEGG" id="aten:116303757"/>
<dbReference type="PANTHER" id="PTHR15829">
    <property type="entry name" value="PROTEIN KINASE PKN/PRK1, EFFECTOR"/>
    <property type="match status" value="1"/>
</dbReference>
<dbReference type="InParanoid" id="A0A6P8IQ59"/>
<dbReference type="SUPFAM" id="SSF48371">
    <property type="entry name" value="ARM repeat"/>
    <property type="match status" value="1"/>
</dbReference>
<feature type="region of interest" description="Disordered" evidence="2">
    <location>
        <begin position="498"/>
        <end position="538"/>
    </location>
</feature>
<sequence>MIQDMLHLFSLCNLCAGKENGGSRNPPSRHSKSLRMERGFFSINDNQANRSQSFSAAAARGVRPIPLHPSPAELERRHSQNVRRRHTGLFGSRPAVKVPRVESALNMFTKLQAGLSECATYLQEALNSVEPKRKRLVEQRIRLLESRLHEMEELFQLYMYQQKIREGSKNLIHALGQQGSKDGLDKCKSSYKECTERLCALEEELESKLGIFRIKIEGLAGFGRLCSGDTYDVLIKHGSSFKWKARCKIDKDGQRWIDSEFPLLPRINDELSIRVVEMRKIQANLSVGNIILRSRTYIKARPQTFSVPLNSTGSMKLKLTVEWRPFSGTAENTIRSKRPQSLLSEVIFVPGGENNDAMSISTSPAHSQGSNKNLQSNNSLNDSEDGQRKYTPERAHHIAIIADSPPVFERDYILGNGISEEPEEFRHATSLDRAVMHLIPTFQSHKDQYPELQLMIKQLEKLEEILKKCSLSRSSISISVESALESFDFLEDNEDEVESSARSVKSDGSWHQDTGYNSTDDFGRDSGEEGCAKSPLKLPQFTPDTIVEASESNSSTEIIETCFGKEEFEISYKFRKREDKDETNKESGKSDQDKGDVGSKEDEAQGVAMEDLEALGATGNRGSINDGVGRSRPISPNLSSSDSQDVTVGNKALDKVILAHLQLCEELTGFLGSFGPMKFKETIALAKLRRQARVLELLLDLAIHNDNEEITLERACPGLFSNVLVCSIWQNSIRASPLYVLAKDVRESFEERFNSQIKQSYNRVADSVFPTIIGRIIHQDGDIIEPIVEDDEVISVYQYENFLLEHSRHNTTKYVDEVAYELLISRRLLSTEKEAVVAQLKQYSEVPLTRICFCAVLSLLVDTDRHLVQAAESFLCSLIKDSEARRKAVTLATEALEESDDRLREGACLALTVLQVKDCIAQLRYLSRCDVPNVKIAAKKALSSFGESEDSSRGEPFSSNAGLEGLLY</sequence>
<dbReference type="PANTHER" id="PTHR15829:SF13">
    <property type="entry name" value="FAM65 N-TERMINAL DOMAIN-CONTAINING PROTEIN"/>
    <property type="match status" value="1"/>
</dbReference>
<dbReference type="AlphaFoldDB" id="A0A6P8IQ59"/>
<feature type="compositionally biased region" description="Polar residues" evidence="2">
    <location>
        <begin position="511"/>
        <end position="520"/>
    </location>
</feature>